<accession>A0A3N4KH62</accession>
<keyword evidence="3" id="KW-1185">Reference proteome</keyword>
<feature type="region of interest" description="Disordered" evidence="1">
    <location>
        <begin position="189"/>
        <end position="213"/>
    </location>
</feature>
<feature type="compositionally biased region" description="Basic and acidic residues" evidence="1">
    <location>
        <begin position="204"/>
        <end position="213"/>
    </location>
</feature>
<dbReference type="EMBL" id="ML119147">
    <property type="protein sequence ID" value="RPB09894.1"/>
    <property type="molecule type" value="Genomic_DNA"/>
</dbReference>
<sequence>MSTDPANQFPFERGLPNLRSPPPLAVSAEDNSTIDVTTFAWLKSPAAASAAPSINKSLMPGSVNLPSYFVGLRRSLIWMDIAKSLARSERLLGLLKYYQDERRDPASKKDIEDWLRSRIPGASGAGLKYREKFLMGSGSMEGVEDGAHMVAAQSPEPGTEPVVLRWERKGGLQSVGACEELSGQSVIEPNTAESIGPTAGKDGIMGEEHVVRD</sequence>
<organism evidence="2 3">
    <name type="scientific">Morchella conica CCBAS932</name>
    <dbReference type="NCBI Taxonomy" id="1392247"/>
    <lineage>
        <taxon>Eukaryota</taxon>
        <taxon>Fungi</taxon>
        <taxon>Dikarya</taxon>
        <taxon>Ascomycota</taxon>
        <taxon>Pezizomycotina</taxon>
        <taxon>Pezizomycetes</taxon>
        <taxon>Pezizales</taxon>
        <taxon>Morchellaceae</taxon>
        <taxon>Morchella</taxon>
    </lineage>
</organism>
<evidence type="ECO:0000256" key="1">
    <source>
        <dbReference type="SAM" id="MobiDB-lite"/>
    </source>
</evidence>
<dbReference type="AlphaFoldDB" id="A0A3N4KH62"/>
<dbReference type="OrthoDB" id="10477366at2759"/>
<evidence type="ECO:0000313" key="2">
    <source>
        <dbReference type="EMBL" id="RPB09894.1"/>
    </source>
</evidence>
<feature type="region of interest" description="Disordered" evidence="1">
    <location>
        <begin position="1"/>
        <end position="26"/>
    </location>
</feature>
<reference evidence="2 3" key="1">
    <citation type="journal article" date="2018" name="Nat. Ecol. Evol.">
        <title>Pezizomycetes genomes reveal the molecular basis of ectomycorrhizal truffle lifestyle.</title>
        <authorList>
            <person name="Murat C."/>
            <person name="Payen T."/>
            <person name="Noel B."/>
            <person name="Kuo A."/>
            <person name="Morin E."/>
            <person name="Chen J."/>
            <person name="Kohler A."/>
            <person name="Krizsan K."/>
            <person name="Balestrini R."/>
            <person name="Da Silva C."/>
            <person name="Montanini B."/>
            <person name="Hainaut M."/>
            <person name="Levati E."/>
            <person name="Barry K.W."/>
            <person name="Belfiori B."/>
            <person name="Cichocki N."/>
            <person name="Clum A."/>
            <person name="Dockter R.B."/>
            <person name="Fauchery L."/>
            <person name="Guy J."/>
            <person name="Iotti M."/>
            <person name="Le Tacon F."/>
            <person name="Lindquist E.A."/>
            <person name="Lipzen A."/>
            <person name="Malagnac F."/>
            <person name="Mello A."/>
            <person name="Molinier V."/>
            <person name="Miyauchi S."/>
            <person name="Poulain J."/>
            <person name="Riccioni C."/>
            <person name="Rubini A."/>
            <person name="Sitrit Y."/>
            <person name="Splivallo R."/>
            <person name="Traeger S."/>
            <person name="Wang M."/>
            <person name="Zifcakova L."/>
            <person name="Wipf D."/>
            <person name="Zambonelli A."/>
            <person name="Paolocci F."/>
            <person name="Nowrousian M."/>
            <person name="Ottonello S."/>
            <person name="Baldrian P."/>
            <person name="Spatafora J.W."/>
            <person name="Henrissat B."/>
            <person name="Nagy L.G."/>
            <person name="Aury J.M."/>
            <person name="Wincker P."/>
            <person name="Grigoriev I.V."/>
            <person name="Bonfante P."/>
            <person name="Martin F.M."/>
        </authorList>
    </citation>
    <scope>NUCLEOTIDE SEQUENCE [LARGE SCALE GENOMIC DNA]</scope>
    <source>
        <strain evidence="2 3">CCBAS932</strain>
    </source>
</reference>
<protein>
    <submittedName>
        <fullName evidence="2">Uncharacterized protein</fullName>
    </submittedName>
</protein>
<gene>
    <name evidence="2" type="ORF">P167DRAFT_547651</name>
</gene>
<dbReference type="InParanoid" id="A0A3N4KH62"/>
<name>A0A3N4KH62_9PEZI</name>
<dbReference type="Proteomes" id="UP000277580">
    <property type="component" value="Unassembled WGS sequence"/>
</dbReference>
<proteinExistence type="predicted"/>
<evidence type="ECO:0000313" key="3">
    <source>
        <dbReference type="Proteomes" id="UP000277580"/>
    </source>
</evidence>